<feature type="transmembrane region" description="Helical" evidence="5">
    <location>
        <begin position="67"/>
        <end position="87"/>
    </location>
</feature>
<dbReference type="PANTHER" id="PTHR37422:SF13">
    <property type="entry name" value="LIPOPOLYSACCHARIDE BIOSYNTHESIS PROTEIN PA4999-RELATED"/>
    <property type="match status" value="1"/>
</dbReference>
<keyword evidence="7" id="KW-0436">Ligase</keyword>
<reference evidence="7 8" key="1">
    <citation type="submission" date="2019-08" db="EMBL/GenBank/DDBJ databases">
        <title>In-depth cultivation of the pig gut microbiome towards novel bacterial diversity and tailored functional studies.</title>
        <authorList>
            <person name="Wylensek D."/>
            <person name="Hitch T.C.A."/>
            <person name="Clavel T."/>
        </authorList>
    </citation>
    <scope>NUCLEOTIDE SEQUENCE [LARGE SCALE GENOMIC DNA]</scope>
    <source>
        <strain evidence="8">WCA-380-WT-3B3</strain>
    </source>
</reference>
<evidence type="ECO:0000259" key="6">
    <source>
        <dbReference type="Pfam" id="PF04932"/>
    </source>
</evidence>
<accession>A0A6I2UWM0</accession>
<comment type="caution">
    <text evidence="7">The sequence shown here is derived from an EMBL/GenBank/DDBJ whole genome shotgun (WGS) entry which is preliminary data.</text>
</comment>
<feature type="transmembrane region" description="Helical" evidence="5">
    <location>
        <begin position="270"/>
        <end position="287"/>
    </location>
</feature>
<dbReference type="InterPro" id="IPR051533">
    <property type="entry name" value="WaaL-like"/>
</dbReference>
<dbReference type="AlphaFoldDB" id="A0A6I2UWM0"/>
<keyword evidence="8" id="KW-1185">Reference proteome</keyword>
<feature type="transmembrane region" description="Helical" evidence="5">
    <location>
        <begin position="7"/>
        <end position="27"/>
    </location>
</feature>
<feature type="domain" description="O-antigen ligase-related" evidence="6">
    <location>
        <begin position="230"/>
        <end position="393"/>
    </location>
</feature>
<feature type="transmembrane region" description="Helical" evidence="5">
    <location>
        <begin position="99"/>
        <end position="120"/>
    </location>
</feature>
<protein>
    <submittedName>
        <fullName evidence="7">O-antigen ligase family protein</fullName>
    </submittedName>
</protein>
<evidence type="ECO:0000256" key="2">
    <source>
        <dbReference type="ARBA" id="ARBA00022692"/>
    </source>
</evidence>
<dbReference type="Proteomes" id="UP000430222">
    <property type="component" value="Unassembled WGS sequence"/>
</dbReference>
<feature type="transmembrane region" description="Helical" evidence="5">
    <location>
        <begin position="39"/>
        <end position="55"/>
    </location>
</feature>
<feature type="transmembrane region" description="Helical" evidence="5">
    <location>
        <begin position="225"/>
        <end position="242"/>
    </location>
</feature>
<evidence type="ECO:0000256" key="5">
    <source>
        <dbReference type="SAM" id="Phobius"/>
    </source>
</evidence>
<evidence type="ECO:0000313" key="7">
    <source>
        <dbReference type="EMBL" id="MSV24464.1"/>
    </source>
</evidence>
<keyword evidence="4 5" id="KW-0472">Membrane</keyword>
<evidence type="ECO:0000256" key="3">
    <source>
        <dbReference type="ARBA" id="ARBA00022989"/>
    </source>
</evidence>
<evidence type="ECO:0000313" key="8">
    <source>
        <dbReference type="Proteomes" id="UP000430222"/>
    </source>
</evidence>
<keyword evidence="2 5" id="KW-0812">Transmembrane</keyword>
<keyword evidence="3 5" id="KW-1133">Transmembrane helix</keyword>
<dbReference type="GO" id="GO:0016020">
    <property type="term" value="C:membrane"/>
    <property type="evidence" value="ECO:0007669"/>
    <property type="project" value="UniProtKB-SubCell"/>
</dbReference>
<evidence type="ECO:0000256" key="4">
    <source>
        <dbReference type="ARBA" id="ARBA00023136"/>
    </source>
</evidence>
<dbReference type="InterPro" id="IPR007016">
    <property type="entry name" value="O-antigen_ligase-rel_domated"/>
</dbReference>
<gene>
    <name evidence="7" type="ORF">FYJ78_04535</name>
</gene>
<dbReference type="Pfam" id="PF04932">
    <property type="entry name" value="Wzy_C"/>
    <property type="match status" value="1"/>
</dbReference>
<dbReference type="GO" id="GO:0016874">
    <property type="term" value="F:ligase activity"/>
    <property type="evidence" value="ECO:0007669"/>
    <property type="project" value="UniProtKB-KW"/>
</dbReference>
<proteinExistence type="predicted"/>
<feature type="transmembrane region" description="Helical" evidence="5">
    <location>
        <begin position="248"/>
        <end position="265"/>
    </location>
</feature>
<dbReference type="PANTHER" id="PTHR37422">
    <property type="entry name" value="TEICHURONIC ACID BIOSYNTHESIS PROTEIN TUAE"/>
    <property type="match status" value="1"/>
</dbReference>
<dbReference type="EMBL" id="VUNL01000004">
    <property type="protein sequence ID" value="MSV24464.1"/>
    <property type="molecule type" value="Genomic_DNA"/>
</dbReference>
<sequence length="460" mass="53000">MIINEKIAFKLFFLAVVMLPFNGTLIIDALSRISKHGQTYPVLLLVVFGLCFCLMKKKIILPKRTDAIIYLFFLVSVLLSGVTNVFGMNELVFQGKNGIYTYIISLFKLMLFYIVPLMIINIFHSRKESLINIFERGVHVSIIIVVLYSFVELLSLMGGPIGIELKEFIDNNFINIGRNSSDIVDLTQMVRVHSVASEASYFAMYVLFVIPYIIKLCIEKSNYRIIYVLLFIYFTLLLVFSFSRTAYFGYVLMTMFTIIAVRRYVNVKKILLGITMVVLLLGIIFFNDDDLVNMMINVFFSFNNDTGFLGSNAARFGSTVAALKIFTDYPICGVGWGEYGFYASDYYPQWAWISQEIMIWSSNTTVDGDWPPVHNLYAKLLAETGALGLISFVIMFIRCLYVIYQQYLLSENEKRRSWIVFGISFFSLLLSAFNVDSIYYIYWIMIGVLWKDYKLVPNNR</sequence>
<name>A0A6I2UWM0_9FIRM</name>
<feature type="transmembrane region" description="Helical" evidence="5">
    <location>
        <begin position="385"/>
        <end position="404"/>
    </location>
</feature>
<feature type="transmembrane region" description="Helical" evidence="5">
    <location>
        <begin position="140"/>
        <end position="163"/>
    </location>
</feature>
<feature type="transmembrane region" description="Helical" evidence="5">
    <location>
        <begin position="199"/>
        <end position="218"/>
    </location>
</feature>
<comment type="subcellular location">
    <subcellularLocation>
        <location evidence="1">Membrane</location>
        <topology evidence="1">Multi-pass membrane protein</topology>
    </subcellularLocation>
</comment>
<organism evidence="7 8">
    <name type="scientific">Selenomonas montiformis</name>
    <dbReference type="NCBI Taxonomy" id="2652285"/>
    <lineage>
        <taxon>Bacteria</taxon>
        <taxon>Bacillati</taxon>
        <taxon>Bacillota</taxon>
        <taxon>Negativicutes</taxon>
        <taxon>Selenomonadales</taxon>
        <taxon>Selenomonadaceae</taxon>
        <taxon>Selenomonas</taxon>
    </lineage>
</organism>
<evidence type="ECO:0000256" key="1">
    <source>
        <dbReference type="ARBA" id="ARBA00004141"/>
    </source>
</evidence>